<feature type="domain" description="Pyrrolo-quinoline quinone repeat" evidence="1">
    <location>
        <begin position="25"/>
        <end position="96"/>
    </location>
</feature>
<evidence type="ECO:0000259" key="1">
    <source>
        <dbReference type="Pfam" id="PF13360"/>
    </source>
</evidence>
<evidence type="ECO:0000313" key="2">
    <source>
        <dbReference type="EMBL" id="MPM75618.1"/>
    </source>
</evidence>
<dbReference type="AlphaFoldDB" id="A0A645CFE0"/>
<dbReference type="Gene3D" id="2.130.10.10">
    <property type="entry name" value="YVTN repeat-like/Quinoprotein amine dehydrogenase"/>
    <property type="match status" value="1"/>
</dbReference>
<proteinExistence type="predicted"/>
<comment type="caution">
    <text evidence="2">The sequence shown here is derived from an EMBL/GenBank/DDBJ whole genome shotgun (WGS) entry which is preliminary data.</text>
</comment>
<dbReference type="InterPro" id="IPR015943">
    <property type="entry name" value="WD40/YVTN_repeat-like_dom_sf"/>
</dbReference>
<dbReference type="SUPFAM" id="SSF50998">
    <property type="entry name" value="Quinoprotein alcohol dehydrogenase-like"/>
    <property type="match status" value="1"/>
</dbReference>
<accession>A0A645CFE0</accession>
<protein>
    <recommendedName>
        <fullName evidence="1">Pyrrolo-quinoline quinone repeat domain-containing protein</fullName>
    </recommendedName>
</protein>
<organism evidence="2">
    <name type="scientific">bioreactor metagenome</name>
    <dbReference type="NCBI Taxonomy" id="1076179"/>
    <lineage>
        <taxon>unclassified sequences</taxon>
        <taxon>metagenomes</taxon>
        <taxon>ecological metagenomes</taxon>
    </lineage>
</organism>
<reference evidence="2" key="1">
    <citation type="submission" date="2019-08" db="EMBL/GenBank/DDBJ databases">
        <authorList>
            <person name="Kucharzyk K."/>
            <person name="Murdoch R.W."/>
            <person name="Higgins S."/>
            <person name="Loffler F."/>
        </authorList>
    </citation>
    <scope>NUCLEOTIDE SEQUENCE</scope>
</reference>
<dbReference type="Pfam" id="PF13360">
    <property type="entry name" value="PQQ_2"/>
    <property type="match status" value="1"/>
</dbReference>
<gene>
    <name evidence="2" type="ORF">SDC9_122612</name>
</gene>
<dbReference type="InterPro" id="IPR011047">
    <property type="entry name" value="Quinoprotein_ADH-like_sf"/>
</dbReference>
<dbReference type="EMBL" id="VSSQ01026746">
    <property type="protein sequence ID" value="MPM75618.1"/>
    <property type="molecule type" value="Genomic_DNA"/>
</dbReference>
<dbReference type="PANTHER" id="PTHR34512:SF30">
    <property type="entry name" value="OUTER MEMBRANE PROTEIN ASSEMBLY FACTOR BAMB"/>
    <property type="match status" value="1"/>
</dbReference>
<name>A0A645CFE0_9ZZZZ</name>
<dbReference type="InterPro" id="IPR002372">
    <property type="entry name" value="PQQ_rpt_dom"/>
</dbReference>
<sequence>MIDLEDKSVKWSRNVNYNNSETKQQGRYLFLAEKKKNLCLDPETGKVLWENKNDFYFIDPELNIGVGYPLQSMSNNLSAIDLSNGNILWTKPVDRTRGWDDAYMLTDSILLVSVNGIQALELPTGKSWSYKATTSQKKIGKMIATNAAGILLGVLTGTVMYQTNPDEVTEMVSNMLIDEENTIVLASRDMISRVGNSGEIQWSIPLPEKITSKSSLFLKDSVIYMINRGYAFYNGGFSTVGDPYFAAFNLNDGTQRYLNMIPEKKEFIRNFQVINDVLFLVFENKIVTYSLADGSLLTEKIIGLEKGERLDTFVESGIYALQGDSTFMDLAAAYPEQNLIMTSENRVISLTDSLETLITYDKKDVFKKTIDNGNYKFLTNDEKEFTVCDYSGKALMKFRASPNMFMRNNKLYAFDKDLFWELSLSAFVR</sequence>
<dbReference type="PANTHER" id="PTHR34512">
    <property type="entry name" value="CELL SURFACE PROTEIN"/>
    <property type="match status" value="1"/>
</dbReference>